<dbReference type="PANTHER" id="PTHR16305:SF35">
    <property type="entry name" value="TRANSCRIPTIONAL ACTIVATOR DOMAIN"/>
    <property type="match status" value="1"/>
</dbReference>
<dbReference type="InterPro" id="IPR036388">
    <property type="entry name" value="WH-like_DNA-bd_sf"/>
</dbReference>
<feature type="domain" description="HTH luxR-type" evidence="4">
    <location>
        <begin position="921"/>
        <end position="986"/>
    </location>
</feature>
<feature type="compositionally biased region" description="Low complexity" evidence="3">
    <location>
        <begin position="987"/>
        <end position="1005"/>
    </location>
</feature>
<sequence>MANAGLRGRRAECETLDRLVATVQGGRSSVQILRGEAGIGKSALLEYVRERATGCRTARAAGVESEMELAFGGLHQLCAPFLDRLGRLPQPQREALATAFGLSEGTPPDRFLVGLAVLSLLADAAAKEPLICLVDDAQWLDTVSAQTVAFIARRLLAERIGLVIAVREGHLEPELAGLPQLGVGRLSDGDARALLDSVTPGRLDERVRDRIVAETQGNPLALLELPKGLTPAELAGGFGRPDARPLAGHIEQSFVRRVRALPAATQQVLLIAAAEPVGDVTLLARAAELLGIDASAGAPAEAAGLITIGTRVRFRHPLVRSAAYRVAAPQERQRVHRALADATDPASDPDRRAWHLANAASAPDETVAAELERSAGRAQARGGVAAAAAFLERAAELTPDPAGRGTRGLAAARAKYQAGAYDVARGLLDAAELSPLDEHQLAEAGLLRGQITFASTSAGAALPLLLAAAGRLEPLDPALARQTYRDALYAALTAGRLATGAQMAGGGGPAHGAQVAYGGHRAPGAQMAGGAQPAGDARVAGGGQAAYDTQAADGVRSAGNAETVHGARVAGGAQVADVARAALAAPPGPRPGRGDLLLAGTATAITEGYATGAPMVLRALDAFRTGEISREEGLGWLPLACRMAHDVWDFDGYAALSNRLVELARETGALSVLPSALLLLLSARVLAGDLAGAGALVAEAATIGEVTGSRFMAQYGALVLEPWKGDEAATREVIETITGDVALRGEGKVASATEWARAVLHNGHGRYEEAYEAAERGAEHPLELGLSTWSTIELVEAAARSGRPGRAAEAARRLDEMASASGTDWARGTSANARAQVSEGPAADALYREAIERLGRAGVRTALARARLLYGEWLRREGRRVDAREQLGLAYELLGAMGADAFAERARRELQATGETIRRRPAEAGPALTAQEAQIARLAAEGLTNPEIGAQLYISPNTVEWHLRKVFTKLGITSRKQLRTTLPAHPTAPRAPGGDAAAGEAAATA</sequence>
<dbReference type="SUPFAM" id="SSF46894">
    <property type="entry name" value="C-terminal effector domain of the bipartite response regulators"/>
    <property type="match status" value="1"/>
</dbReference>
<evidence type="ECO:0000313" key="5">
    <source>
        <dbReference type="EMBL" id="NJP88618.1"/>
    </source>
</evidence>
<dbReference type="CDD" id="cd06170">
    <property type="entry name" value="LuxR_C_like"/>
    <property type="match status" value="1"/>
</dbReference>
<evidence type="ECO:0000256" key="2">
    <source>
        <dbReference type="ARBA" id="ARBA00022840"/>
    </source>
</evidence>
<gene>
    <name evidence="5" type="ORF">HCN51_03950</name>
</gene>
<dbReference type="PANTHER" id="PTHR16305">
    <property type="entry name" value="TESTICULAR SOLUBLE ADENYLYL CYCLASE"/>
    <property type="match status" value="1"/>
</dbReference>
<dbReference type="SMART" id="SM00421">
    <property type="entry name" value="HTH_LUXR"/>
    <property type="match status" value="1"/>
</dbReference>
<dbReference type="Gene3D" id="1.10.10.10">
    <property type="entry name" value="Winged helix-like DNA-binding domain superfamily/Winged helix DNA-binding domain"/>
    <property type="match status" value="1"/>
</dbReference>
<dbReference type="Pfam" id="PF13191">
    <property type="entry name" value="AAA_16"/>
    <property type="match status" value="1"/>
</dbReference>
<dbReference type="RefSeq" id="WP_168006839.1">
    <property type="nucleotide sequence ID" value="NZ_JAATEP010000002.1"/>
</dbReference>
<evidence type="ECO:0000313" key="6">
    <source>
        <dbReference type="Proteomes" id="UP000696294"/>
    </source>
</evidence>
<proteinExistence type="predicted"/>
<dbReference type="PRINTS" id="PR00038">
    <property type="entry name" value="HTHLUXR"/>
</dbReference>
<keyword evidence="2" id="KW-0067">ATP-binding</keyword>
<dbReference type="InterPro" id="IPR041664">
    <property type="entry name" value="AAA_16"/>
</dbReference>
<dbReference type="Proteomes" id="UP000696294">
    <property type="component" value="Unassembled WGS sequence"/>
</dbReference>
<feature type="region of interest" description="Disordered" evidence="3">
    <location>
        <begin position="980"/>
        <end position="1005"/>
    </location>
</feature>
<name>A0ABX1B0V2_9ACTN</name>
<dbReference type="PROSITE" id="PS50043">
    <property type="entry name" value="HTH_LUXR_2"/>
    <property type="match status" value="1"/>
</dbReference>
<evidence type="ECO:0000256" key="3">
    <source>
        <dbReference type="SAM" id="MobiDB-lite"/>
    </source>
</evidence>
<keyword evidence="6" id="KW-1185">Reference proteome</keyword>
<comment type="caution">
    <text evidence="5">The sequence shown here is derived from an EMBL/GenBank/DDBJ whole genome shotgun (WGS) entry which is preliminary data.</text>
</comment>
<keyword evidence="1" id="KW-0547">Nucleotide-binding</keyword>
<evidence type="ECO:0000259" key="4">
    <source>
        <dbReference type="PROSITE" id="PS50043"/>
    </source>
</evidence>
<reference evidence="5 6" key="1">
    <citation type="submission" date="2020-03" db="EMBL/GenBank/DDBJ databases">
        <title>WGS of actinomycetes isolated from Thailand.</title>
        <authorList>
            <person name="Thawai C."/>
        </authorList>
    </citation>
    <scope>NUCLEOTIDE SEQUENCE [LARGE SCALE GENOMIC DNA]</scope>
    <source>
        <strain evidence="5 6">FMUSA5-5</strain>
    </source>
</reference>
<dbReference type="InterPro" id="IPR016032">
    <property type="entry name" value="Sig_transdc_resp-reg_C-effctor"/>
</dbReference>
<dbReference type="EMBL" id="JAATEP010000002">
    <property type="protein sequence ID" value="NJP88618.1"/>
    <property type="molecule type" value="Genomic_DNA"/>
</dbReference>
<dbReference type="Pfam" id="PF00196">
    <property type="entry name" value="GerE"/>
    <property type="match status" value="1"/>
</dbReference>
<accession>A0ABX1B0V2</accession>
<dbReference type="InterPro" id="IPR000792">
    <property type="entry name" value="Tscrpt_reg_LuxR_C"/>
</dbReference>
<evidence type="ECO:0000256" key="1">
    <source>
        <dbReference type="ARBA" id="ARBA00022741"/>
    </source>
</evidence>
<protein>
    <submittedName>
        <fullName evidence="5">AAA family ATPase</fullName>
    </submittedName>
</protein>
<organism evidence="5 6">
    <name type="scientific">Nonomuraea composti</name>
    <dbReference type="NCBI Taxonomy" id="2720023"/>
    <lineage>
        <taxon>Bacteria</taxon>
        <taxon>Bacillati</taxon>
        <taxon>Actinomycetota</taxon>
        <taxon>Actinomycetes</taxon>
        <taxon>Streptosporangiales</taxon>
        <taxon>Streptosporangiaceae</taxon>
        <taxon>Nonomuraea</taxon>
    </lineage>
</organism>